<comment type="similarity">
    <text evidence="1">Belongs to the actin family.</text>
</comment>
<dbReference type="PANTHER" id="PTHR11937">
    <property type="entry name" value="ACTIN"/>
    <property type="match status" value="1"/>
</dbReference>
<proteinExistence type="inferred from homology"/>
<dbReference type="Gene3D" id="3.30.420.40">
    <property type="match status" value="2"/>
</dbReference>
<keyword evidence="3" id="KW-1185">Reference proteome</keyword>
<dbReference type="InterPro" id="IPR043129">
    <property type="entry name" value="ATPase_NBD"/>
</dbReference>
<dbReference type="Gene3D" id="3.90.640.10">
    <property type="entry name" value="Actin, Chain A, domain 4"/>
    <property type="match status" value="1"/>
</dbReference>
<dbReference type="EMBL" id="ATMH01003254">
    <property type="protein sequence ID" value="EPY31771.1"/>
    <property type="molecule type" value="Genomic_DNA"/>
</dbReference>
<organism evidence="2 3">
    <name type="scientific">Strigomonas culicis</name>
    <dbReference type="NCBI Taxonomy" id="28005"/>
    <lineage>
        <taxon>Eukaryota</taxon>
        <taxon>Discoba</taxon>
        <taxon>Euglenozoa</taxon>
        <taxon>Kinetoplastea</taxon>
        <taxon>Metakinetoplastina</taxon>
        <taxon>Trypanosomatida</taxon>
        <taxon>Trypanosomatidae</taxon>
        <taxon>Strigomonadinae</taxon>
        <taxon>Strigomonas</taxon>
    </lineage>
</organism>
<comment type="caution">
    <text evidence="2">The sequence shown here is derived from an EMBL/GenBank/DDBJ whole genome shotgun (WGS) entry which is preliminary data.</text>
</comment>
<dbReference type="InterPro" id="IPR004000">
    <property type="entry name" value="Actin"/>
</dbReference>
<gene>
    <name evidence="2" type="ORF">STCU_03254</name>
</gene>
<name>S9VXJ2_9TRYP</name>
<dbReference type="OrthoDB" id="5132116at2759"/>
<protein>
    <submittedName>
        <fullName evidence="2">Actin-like protein</fullName>
    </submittedName>
</protein>
<accession>S9VXJ2</accession>
<evidence type="ECO:0000313" key="2">
    <source>
        <dbReference type="EMBL" id="EPY31771.1"/>
    </source>
</evidence>
<sequence>MGCTYACPSVWPAAPTDAHDFMSLVGRAAAAAPLLPLWSLQQLQRHSDAHMEALRRLKCELLRCDATEPLMLVLPESWHERSDVMEGLCELILEEGALCRAVYFSRPLVNWALASGKASAVVVDVGHSHTTVGAVLDGYLLRHSLNACALGGAVVTAQYGAALAPALEVSLQCAYPDVTAPFARQLLAESIAEKVKRAYGFVQPGTPRGPQDPLFKPPPAFCELRAPDGSALALTAAQRCSPFEVFFSGEVGGVDLAQLVVRCKDATHAEWQLRTVHHIVAGGGSTVPYFKERLTAELKDRDASYYRQERDSAIRVQPRADGAWAGASLAAASSSFAALWITHAEWEEEGASVLYRKLFY</sequence>
<dbReference type="AlphaFoldDB" id="S9VXJ2"/>
<evidence type="ECO:0000313" key="3">
    <source>
        <dbReference type="Proteomes" id="UP000015354"/>
    </source>
</evidence>
<dbReference type="SMART" id="SM00268">
    <property type="entry name" value="ACTIN"/>
    <property type="match status" value="1"/>
</dbReference>
<dbReference type="Proteomes" id="UP000015354">
    <property type="component" value="Unassembled WGS sequence"/>
</dbReference>
<dbReference type="SUPFAM" id="SSF53067">
    <property type="entry name" value="Actin-like ATPase domain"/>
    <property type="match status" value="1"/>
</dbReference>
<evidence type="ECO:0000256" key="1">
    <source>
        <dbReference type="RuleBase" id="RU000487"/>
    </source>
</evidence>
<dbReference type="Pfam" id="PF00022">
    <property type="entry name" value="Actin"/>
    <property type="match status" value="1"/>
</dbReference>
<reference evidence="2 3" key="1">
    <citation type="journal article" date="2013" name="PLoS ONE">
        <title>Predicting the Proteins of Angomonas deanei, Strigomonas culicis and Their Respective Endosymbionts Reveals New Aspects of the Trypanosomatidae Family.</title>
        <authorList>
            <person name="Motta M.C."/>
            <person name="Martins A.C."/>
            <person name="de Souza S.S."/>
            <person name="Catta-Preta C.M."/>
            <person name="Silva R."/>
            <person name="Klein C.C."/>
            <person name="de Almeida L.G."/>
            <person name="de Lima Cunha O."/>
            <person name="Ciapina L.P."/>
            <person name="Brocchi M."/>
            <person name="Colabardini A.C."/>
            <person name="de Araujo Lima B."/>
            <person name="Machado C.R."/>
            <person name="de Almeida Soares C.M."/>
            <person name="Probst C.M."/>
            <person name="de Menezes C.B."/>
            <person name="Thompson C.E."/>
            <person name="Bartholomeu D.C."/>
            <person name="Gradia D.F."/>
            <person name="Pavoni D.P."/>
            <person name="Grisard E.C."/>
            <person name="Fantinatti-Garboggini F."/>
            <person name="Marchini F.K."/>
            <person name="Rodrigues-Luiz G.F."/>
            <person name="Wagner G."/>
            <person name="Goldman G.H."/>
            <person name="Fietto J.L."/>
            <person name="Elias M.C."/>
            <person name="Goldman M.H."/>
            <person name="Sagot M.F."/>
            <person name="Pereira M."/>
            <person name="Stoco P.H."/>
            <person name="de Mendonca-Neto R.P."/>
            <person name="Teixeira S.M."/>
            <person name="Maciel T.E."/>
            <person name="de Oliveira Mendes T.A."/>
            <person name="Urmenyi T.P."/>
            <person name="de Souza W."/>
            <person name="Schenkman S."/>
            <person name="de Vasconcelos A.T."/>
        </authorList>
    </citation>
    <scope>NUCLEOTIDE SEQUENCE [LARGE SCALE GENOMIC DNA]</scope>
</reference>